<name>A0A4C1VV99_EUMVA</name>
<dbReference type="AlphaFoldDB" id="A0A4C1VV99"/>
<protein>
    <submittedName>
        <fullName evidence="1">Uncharacterized protein</fullName>
    </submittedName>
</protein>
<dbReference type="EMBL" id="BGZK01000405">
    <property type="protein sequence ID" value="GBP41755.1"/>
    <property type="molecule type" value="Genomic_DNA"/>
</dbReference>
<evidence type="ECO:0000313" key="1">
    <source>
        <dbReference type="EMBL" id="GBP41755.1"/>
    </source>
</evidence>
<reference evidence="1 2" key="1">
    <citation type="journal article" date="2019" name="Commun. Biol.">
        <title>The bagworm genome reveals a unique fibroin gene that provides high tensile strength.</title>
        <authorList>
            <person name="Kono N."/>
            <person name="Nakamura H."/>
            <person name="Ohtoshi R."/>
            <person name="Tomita M."/>
            <person name="Numata K."/>
            <person name="Arakawa K."/>
        </authorList>
    </citation>
    <scope>NUCLEOTIDE SEQUENCE [LARGE SCALE GENOMIC DNA]</scope>
</reference>
<accession>A0A4C1VV99</accession>
<comment type="caution">
    <text evidence="1">The sequence shown here is derived from an EMBL/GenBank/DDBJ whole genome shotgun (WGS) entry which is preliminary data.</text>
</comment>
<organism evidence="1 2">
    <name type="scientific">Eumeta variegata</name>
    <name type="common">Bagworm moth</name>
    <name type="synonym">Eumeta japonica</name>
    <dbReference type="NCBI Taxonomy" id="151549"/>
    <lineage>
        <taxon>Eukaryota</taxon>
        <taxon>Metazoa</taxon>
        <taxon>Ecdysozoa</taxon>
        <taxon>Arthropoda</taxon>
        <taxon>Hexapoda</taxon>
        <taxon>Insecta</taxon>
        <taxon>Pterygota</taxon>
        <taxon>Neoptera</taxon>
        <taxon>Endopterygota</taxon>
        <taxon>Lepidoptera</taxon>
        <taxon>Glossata</taxon>
        <taxon>Ditrysia</taxon>
        <taxon>Tineoidea</taxon>
        <taxon>Psychidae</taxon>
        <taxon>Oiketicinae</taxon>
        <taxon>Eumeta</taxon>
    </lineage>
</organism>
<proteinExistence type="predicted"/>
<gene>
    <name evidence="1" type="ORF">EVAR_33746_1</name>
</gene>
<dbReference type="Proteomes" id="UP000299102">
    <property type="component" value="Unassembled WGS sequence"/>
</dbReference>
<evidence type="ECO:0000313" key="2">
    <source>
        <dbReference type="Proteomes" id="UP000299102"/>
    </source>
</evidence>
<sequence>MPKIRHRSTNKAQWSSRILSKAEALRTPYDVAAILNRAYSTVASIIKGESDSRHQTSVPKRDKVTLLKSSASRRDSEYQDVVKSRDITYLARVTPTICYLWRCGAARHRQTSR</sequence>
<keyword evidence="2" id="KW-1185">Reference proteome</keyword>